<dbReference type="GO" id="GO:0035241">
    <property type="term" value="F:protein-arginine omega-N monomethyltransferase activity"/>
    <property type="evidence" value="ECO:0007669"/>
    <property type="project" value="TreeGrafter"/>
</dbReference>
<dbReference type="CDD" id="cd18090">
    <property type="entry name" value="Arginine_MT_Sfm1"/>
    <property type="match status" value="1"/>
</dbReference>
<dbReference type="AlphaFoldDB" id="A0A0C9WG31"/>
<keyword evidence="2" id="KW-1185">Reference proteome</keyword>
<reference evidence="1 2" key="1">
    <citation type="submission" date="2014-04" db="EMBL/GenBank/DDBJ databases">
        <title>Evolutionary Origins and Diversification of the Mycorrhizal Mutualists.</title>
        <authorList>
            <consortium name="DOE Joint Genome Institute"/>
            <consortium name="Mycorrhizal Genomics Consortium"/>
            <person name="Kohler A."/>
            <person name="Kuo A."/>
            <person name="Nagy L.G."/>
            <person name="Floudas D."/>
            <person name="Copeland A."/>
            <person name="Barry K.W."/>
            <person name="Cichocki N."/>
            <person name="Veneault-Fourrey C."/>
            <person name="LaButti K."/>
            <person name="Lindquist E.A."/>
            <person name="Lipzen A."/>
            <person name="Lundell T."/>
            <person name="Morin E."/>
            <person name="Murat C."/>
            <person name="Riley R."/>
            <person name="Ohm R."/>
            <person name="Sun H."/>
            <person name="Tunlid A."/>
            <person name="Henrissat B."/>
            <person name="Grigoriev I.V."/>
            <person name="Hibbett D.S."/>
            <person name="Martin F."/>
        </authorList>
    </citation>
    <scope>NUCLEOTIDE SEQUENCE [LARGE SCALE GENOMIC DNA]</scope>
    <source>
        <strain evidence="1 2">MD-312</strain>
    </source>
</reference>
<gene>
    <name evidence="1" type="ORF">HYDPIDRAFT_175281</name>
</gene>
<dbReference type="InterPro" id="IPR007364">
    <property type="entry name" value="SFM1-like"/>
</dbReference>
<dbReference type="OrthoDB" id="373498at2759"/>
<dbReference type="HOGENOM" id="CLU_080487_0_0_1"/>
<sequence length="214" mass="24335">MGLTYVIEHMEEDETTPRSLPPWVELEYSHMISLAGPDAQVQFTHLSRNSCDSLRNKLASIGRPDSFRVHTEPIMDVLKSRDVPLAKVCLLDPKAERELKPEDGVDFDWFLFGHPGDDPPRDRTSELRQLGFPARHLGTVQMTTDTALGVTKRVVHDKIPLDGIPYVNFPTIKFNAKESVEMPFRYIADPEGEPLLPPGMRELLHEDLNKSFDF</sequence>
<protein>
    <recommendedName>
        <fullName evidence="3">DUF431-domain-containing protein</fullName>
    </recommendedName>
</protein>
<evidence type="ECO:0000313" key="2">
    <source>
        <dbReference type="Proteomes" id="UP000053820"/>
    </source>
</evidence>
<dbReference type="EMBL" id="KN839845">
    <property type="protein sequence ID" value="KIJ64717.1"/>
    <property type="molecule type" value="Genomic_DNA"/>
</dbReference>
<proteinExistence type="predicted"/>
<dbReference type="PANTHER" id="PTHR35517:SF1">
    <property type="entry name" value="PROTEIN ARGININE N-METHYLTRANSFERASE SFM1"/>
    <property type="match status" value="1"/>
</dbReference>
<dbReference type="PANTHER" id="PTHR35517">
    <property type="entry name" value="PROTEIN ARGININE N-METHYLTRANSFERASE SFM1"/>
    <property type="match status" value="1"/>
</dbReference>
<accession>A0A0C9WG31</accession>
<dbReference type="Pfam" id="PF04252">
    <property type="entry name" value="SFM1-like"/>
    <property type="match status" value="1"/>
</dbReference>
<name>A0A0C9WG31_9AGAM</name>
<evidence type="ECO:0000313" key="1">
    <source>
        <dbReference type="EMBL" id="KIJ64717.1"/>
    </source>
</evidence>
<evidence type="ECO:0008006" key="3">
    <source>
        <dbReference type="Google" id="ProtNLM"/>
    </source>
</evidence>
<organism evidence="1 2">
    <name type="scientific">Hydnomerulius pinastri MD-312</name>
    <dbReference type="NCBI Taxonomy" id="994086"/>
    <lineage>
        <taxon>Eukaryota</taxon>
        <taxon>Fungi</taxon>
        <taxon>Dikarya</taxon>
        <taxon>Basidiomycota</taxon>
        <taxon>Agaricomycotina</taxon>
        <taxon>Agaricomycetes</taxon>
        <taxon>Agaricomycetidae</taxon>
        <taxon>Boletales</taxon>
        <taxon>Boletales incertae sedis</taxon>
        <taxon>Leucogyrophana</taxon>
    </lineage>
</organism>
<dbReference type="Proteomes" id="UP000053820">
    <property type="component" value="Unassembled WGS sequence"/>
</dbReference>